<dbReference type="AlphaFoldDB" id="A0A6P1YJ63"/>
<feature type="transmembrane region" description="Helical" evidence="1">
    <location>
        <begin position="130"/>
        <end position="151"/>
    </location>
</feature>
<evidence type="ECO:0000256" key="1">
    <source>
        <dbReference type="SAM" id="Phobius"/>
    </source>
</evidence>
<evidence type="ECO:0008006" key="4">
    <source>
        <dbReference type="Google" id="ProtNLM"/>
    </source>
</evidence>
<keyword evidence="1" id="KW-0812">Transmembrane</keyword>
<feature type="transmembrane region" description="Helical" evidence="1">
    <location>
        <begin position="6"/>
        <end position="27"/>
    </location>
</feature>
<feature type="transmembrane region" description="Helical" evidence="1">
    <location>
        <begin position="91"/>
        <end position="110"/>
    </location>
</feature>
<dbReference type="EMBL" id="CP048630">
    <property type="protein sequence ID" value="QIB32283.1"/>
    <property type="molecule type" value="Genomic_DNA"/>
</dbReference>
<keyword evidence="3" id="KW-1185">Reference proteome</keyword>
<sequence length="171" mass="17905">MFGISPLGWVHTLGSLPAIPLAIYMLARHGRIVPRSAPGVVYFVAMLIGAATVFLVAHQPVSYGIGAATILLLLAGYGIGRISSVGRSGAYLETIFLSLTAFLLMVPAVSETLRRVPDGHPFVTDPKSPILLGAQAGLLVILIIGLTAQIIQLRRQGRLAESAGPGRSSAK</sequence>
<dbReference type="KEGG" id="apra:G3A50_00105"/>
<reference evidence="2 3" key="1">
    <citation type="submission" date="2020-02" db="EMBL/GenBank/DDBJ databases">
        <authorList>
            <person name="Li G."/>
        </authorList>
    </citation>
    <scope>NUCLEOTIDE SEQUENCE [LARGE SCALE GENOMIC DNA]</scope>
    <source>
        <strain evidence="2 3">DSM 102029</strain>
    </source>
</reference>
<dbReference type="RefSeq" id="WP_163073228.1">
    <property type="nucleotide sequence ID" value="NZ_CP048630.1"/>
</dbReference>
<feature type="transmembrane region" description="Helical" evidence="1">
    <location>
        <begin position="63"/>
        <end position="79"/>
    </location>
</feature>
<gene>
    <name evidence="2" type="ORF">G3A50_00105</name>
</gene>
<proteinExistence type="predicted"/>
<name>A0A6P1YJ63_9HYPH</name>
<protein>
    <recommendedName>
        <fullName evidence="4">DUF2306 domain-containing protein</fullName>
    </recommendedName>
</protein>
<feature type="transmembrane region" description="Helical" evidence="1">
    <location>
        <begin position="39"/>
        <end position="57"/>
    </location>
</feature>
<accession>A0A6P1YJ63</accession>
<dbReference type="Proteomes" id="UP000464751">
    <property type="component" value="Chromosome"/>
</dbReference>
<keyword evidence="1" id="KW-1133">Transmembrane helix</keyword>
<organism evidence="2 3">
    <name type="scientific">Ancylobacter pratisalsi</name>
    <dbReference type="NCBI Taxonomy" id="1745854"/>
    <lineage>
        <taxon>Bacteria</taxon>
        <taxon>Pseudomonadati</taxon>
        <taxon>Pseudomonadota</taxon>
        <taxon>Alphaproteobacteria</taxon>
        <taxon>Hyphomicrobiales</taxon>
        <taxon>Xanthobacteraceae</taxon>
        <taxon>Ancylobacter</taxon>
    </lineage>
</organism>
<keyword evidence="1" id="KW-0472">Membrane</keyword>
<evidence type="ECO:0000313" key="3">
    <source>
        <dbReference type="Proteomes" id="UP000464751"/>
    </source>
</evidence>
<evidence type="ECO:0000313" key="2">
    <source>
        <dbReference type="EMBL" id="QIB32283.1"/>
    </source>
</evidence>